<dbReference type="InterPro" id="IPR035914">
    <property type="entry name" value="Sperma_CUB_dom_sf"/>
</dbReference>
<organism evidence="4 5">
    <name type="scientific">Heterorhabditis bacteriophora</name>
    <name type="common">Entomopathogenic nematode worm</name>
    <dbReference type="NCBI Taxonomy" id="37862"/>
    <lineage>
        <taxon>Eukaryota</taxon>
        <taxon>Metazoa</taxon>
        <taxon>Ecdysozoa</taxon>
        <taxon>Nematoda</taxon>
        <taxon>Chromadorea</taxon>
        <taxon>Rhabditida</taxon>
        <taxon>Rhabditina</taxon>
        <taxon>Rhabditomorpha</taxon>
        <taxon>Strongyloidea</taxon>
        <taxon>Heterorhabditidae</taxon>
        <taxon>Heterorhabditis</taxon>
    </lineage>
</organism>
<dbReference type="WBParaSite" id="Hba_14083">
    <property type="protein sequence ID" value="Hba_14083"/>
    <property type="gene ID" value="Hba_14083"/>
</dbReference>
<dbReference type="SUPFAM" id="SSF49854">
    <property type="entry name" value="Spermadhesin, CUB domain"/>
    <property type="match status" value="2"/>
</dbReference>
<proteinExistence type="predicted"/>
<comment type="caution">
    <text evidence="2">Lacks conserved residue(s) required for the propagation of feature annotation.</text>
</comment>
<name>A0A1I7X8W6_HETBA</name>
<evidence type="ECO:0000256" key="2">
    <source>
        <dbReference type="PROSITE-ProRule" id="PRU00059"/>
    </source>
</evidence>
<reference evidence="5" key="1">
    <citation type="submission" date="2016-11" db="UniProtKB">
        <authorList>
            <consortium name="WormBaseParasite"/>
        </authorList>
    </citation>
    <scope>IDENTIFICATION</scope>
</reference>
<evidence type="ECO:0000313" key="5">
    <source>
        <dbReference type="WBParaSite" id="Hba_14083"/>
    </source>
</evidence>
<keyword evidence="1" id="KW-1015">Disulfide bond</keyword>
<dbReference type="CDD" id="cd00041">
    <property type="entry name" value="CUB"/>
    <property type="match status" value="1"/>
</dbReference>
<accession>A0A1I7X8W6</accession>
<sequence>MADASGYFFNANIGFVEPNISDRDDCGGIVEVSPSQLSAIHSPRYPEEYPRGSECEWLLKAPAGYYLIYTIKDYRTPNAHPQKSERRWTPTKMDNLTCQHPLPMIEGALTIYGGKDMLRYNNNLGIAVSHDSGIYLRIDELTNRGISKKYRGDMVAMVQGNSYIDIQLDSGQVTTREVKGPYLGGLGTTHEEFRAKSEIRLGFVRRNALLVTRISLAYSTITTRCGGEINARDGLIGNPDIIDDFDCVWTIRENPGNLVRVSVS</sequence>
<dbReference type="PROSITE" id="PS01180">
    <property type="entry name" value="CUB"/>
    <property type="match status" value="2"/>
</dbReference>
<dbReference type="Proteomes" id="UP000095283">
    <property type="component" value="Unplaced"/>
</dbReference>
<evidence type="ECO:0000256" key="1">
    <source>
        <dbReference type="ARBA" id="ARBA00023157"/>
    </source>
</evidence>
<dbReference type="Gene3D" id="2.60.120.290">
    <property type="entry name" value="Spermadhesin, CUB domain"/>
    <property type="match status" value="1"/>
</dbReference>
<evidence type="ECO:0000259" key="3">
    <source>
        <dbReference type="PROSITE" id="PS01180"/>
    </source>
</evidence>
<dbReference type="InterPro" id="IPR000859">
    <property type="entry name" value="CUB_dom"/>
</dbReference>
<dbReference type="AlphaFoldDB" id="A0A1I7X8W6"/>
<keyword evidence="4" id="KW-1185">Reference proteome</keyword>
<dbReference type="Pfam" id="PF00431">
    <property type="entry name" value="CUB"/>
    <property type="match status" value="1"/>
</dbReference>
<protein>
    <submittedName>
        <fullName evidence="5">CUB domain-containing protein</fullName>
    </submittedName>
</protein>
<feature type="domain" description="CUB" evidence="3">
    <location>
        <begin position="225"/>
        <end position="264"/>
    </location>
</feature>
<evidence type="ECO:0000313" key="4">
    <source>
        <dbReference type="Proteomes" id="UP000095283"/>
    </source>
</evidence>
<feature type="domain" description="CUB" evidence="3">
    <location>
        <begin position="26"/>
        <end position="65"/>
    </location>
</feature>